<evidence type="ECO:0000313" key="2">
    <source>
        <dbReference type="Proteomes" id="UP000282388"/>
    </source>
</evidence>
<accession>A0A3A8EJP1</accession>
<keyword evidence="2" id="KW-1185">Reference proteome</keyword>
<proteinExistence type="predicted"/>
<sequence length="138" mass="15587">MIGYHNSVNADLKEIHNEGQYSGIFVSLNAALMTVADYGNHCYKVTFGSICEKSDIEDYLDENPEFLKANPDFVIDCEEEMLCDELYRKNQKLRALIALELGFDAVEENDGYLVVSGTVEYIGNADSEAVELEIEENW</sequence>
<protein>
    <submittedName>
        <fullName evidence="1">Uncharacterized protein</fullName>
    </submittedName>
</protein>
<reference evidence="1 2" key="1">
    <citation type="submission" date="2018-09" db="EMBL/GenBank/DDBJ databases">
        <title>The draft genome of Acinetobacter spp. strains.</title>
        <authorList>
            <person name="Qin J."/>
            <person name="Feng Y."/>
            <person name="Zong Z."/>
        </authorList>
    </citation>
    <scope>NUCLEOTIDE SEQUENCE [LARGE SCALE GENOMIC DNA]</scope>
    <source>
        <strain evidence="1 2">WCHAc060012</strain>
    </source>
</reference>
<dbReference type="RefSeq" id="WP_120402720.1">
    <property type="nucleotide sequence ID" value="NZ_RAXV01000019.1"/>
</dbReference>
<gene>
    <name evidence="1" type="ORF">D7V32_09905</name>
</gene>
<evidence type="ECO:0000313" key="1">
    <source>
        <dbReference type="EMBL" id="RKG30960.1"/>
    </source>
</evidence>
<dbReference type="AlphaFoldDB" id="A0A3A8EJP1"/>
<organism evidence="1 2">
    <name type="scientific">Acinetobacter tianfuensis</name>
    <dbReference type="NCBI Taxonomy" id="2419603"/>
    <lineage>
        <taxon>Bacteria</taxon>
        <taxon>Pseudomonadati</taxon>
        <taxon>Pseudomonadota</taxon>
        <taxon>Gammaproteobacteria</taxon>
        <taxon>Moraxellales</taxon>
        <taxon>Moraxellaceae</taxon>
        <taxon>Acinetobacter</taxon>
    </lineage>
</organism>
<dbReference type="EMBL" id="RAXV01000019">
    <property type="protein sequence ID" value="RKG30960.1"/>
    <property type="molecule type" value="Genomic_DNA"/>
</dbReference>
<dbReference type="Proteomes" id="UP000282388">
    <property type="component" value="Unassembled WGS sequence"/>
</dbReference>
<comment type="caution">
    <text evidence="1">The sequence shown here is derived from an EMBL/GenBank/DDBJ whole genome shotgun (WGS) entry which is preliminary data.</text>
</comment>
<name>A0A3A8EJP1_9GAMM</name>